<dbReference type="InterPro" id="IPR027417">
    <property type="entry name" value="P-loop_NTPase"/>
</dbReference>
<dbReference type="InterPro" id="IPR041780">
    <property type="entry name" value="MPP_PrpE-like"/>
</dbReference>
<dbReference type="PANTHER" id="PTHR42850:SF7">
    <property type="entry name" value="BIS(5'-NUCLEOSYL)-TETRAPHOSPHATASE PRPE [ASYMMETRICAL]"/>
    <property type="match status" value="1"/>
</dbReference>
<evidence type="ECO:0000259" key="1">
    <source>
        <dbReference type="Pfam" id="PF00149"/>
    </source>
</evidence>
<dbReference type="GO" id="GO:0016301">
    <property type="term" value="F:kinase activity"/>
    <property type="evidence" value="ECO:0007669"/>
    <property type="project" value="UniProtKB-KW"/>
</dbReference>
<dbReference type="CDD" id="cd07423">
    <property type="entry name" value="MPP_Prp_like"/>
    <property type="match status" value="1"/>
</dbReference>
<name>A0ABT4U6B9_9ACTN</name>
<dbReference type="Proteomes" id="UP001527866">
    <property type="component" value="Unassembled WGS sequence"/>
</dbReference>
<feature type="domain" description="Calcineurin-like phosphoesterase" evidence="1">
    <location>
        <begin position="200"/>
        <end position="400"/>
    </location>
</feature>
<dbReference type="InterPro" id="IPR050126">
    <property type="entry name" value="Ap4A_hydrolase"/>
</dbReference>
<dbReference type="SUPFAM" id="SSF52540">
    <property type="entry name" value="P-loop containing nucleoside triphosphate hydrolases"/>
    <property type="match status" value="1"/>
</dbReference>
<dbReference type="Gene3D" id="3.60.21.10">
    <property type="match status" value="1"/>
</dbReference>
<organism evidence="3 4">
    <name type="scientific">Nocardiopsis endophytica</name>
    <dbReference type="NCBI Taxonomy" id="3018445"/>
    <lineage>
        <taxon>Bacteria</taxon>
        <taxon>Bacillati</taxon>
        <taxon>Actinomycetota</taxon>
        <taxon>Actinomycetes</taxon>
        <taxon>Streptosporangiales</taxon>
        <taxon>Nocardiopsidaceae</taxon>
        <taxon>Nocardiopsis</taxon>
    </lineage>
</organism>
<keyword evidence="4" id="KW-1185">Reference proteome</keyword>
<accession>A0ABT4U6B9</accession>
<keyword evidence="3" id="KW-0418">Kinase</keyword>
<dbReference type="SUPFAM" id="SSF56300">
    <property type="entry name" value="Metallo-dependent phosphatases"/>
    <property type="match status" value="1"/>
</dbReference>
<gene>
    <name evidence="3" type="ORF">O4J56_17705</name>
</gene>
<protein>
    <submittedName>
        <fullName evidence="3">Polynucleotide kinase-phosphatase</fullName>
    </submittedName>
</protein>
<dbReference type="Pfam" id="PF16542">
    <property type="entry name" value="PNKP_ligase"/>
    <property type="match status" value="1"/>
</dbReference>
<feature type="domain" description="Polynucleotide kinase-phosphatase ligase" evidence="2">
    <location>
        <begin position="492"/>
        <end position="867"/>
    </location>
</feature>
<dbReference type="Pfam" id="PF13671">
    <property type="entry name" value="AAA_33"/>
    <property type="match status" value="1"/>
</dbReference>
<dbReference type="Gene3D" id="3.40.50.300">
    <property type="entry name" value="P-loop containing nucleotide triphosphate hydrolases"/>
    <property type="match status" value="1"/>
</dbReference>
<reference evidence="3 4" key="1">
    <citation type="submission" date="2023-01" db="EMBL/GenBank/DDBJ databases">
        <title>Draft genome sequence of Nocardiopsis sp. RSe5-2 isolated from halophytes.</title>
        <authorList>
            <person name="Duangmal K."/>
            <person name="Chantavorakit T."/>
        </authorList>
    </citation>
    <scope>NUCLEOTIDE SEQUENCE [LARGE SCALE GENOMIC DNA]</scope>
    <source>
        <strain evidence="3 4">RSe5-2</strain>
    </source>
</reference>
<evidence type="ECO:0000259" key="2">
    <source>
        <dbReference type="Pfam" id="PF16542"/>
    </source>
</evidence>
<dbReference type="Pfam" id="PF00149">
    <property type="entry name" value="Metallophos"/>
    <property type="match status" value="1"/>
</dbReference>
<dbReference type="PANTHER" id="PTHR42850">
    <property type="entry name" value="METALLOPHOSPHOESTERASE"/>
    <property type="match status" value="1"/>
</dbReference>
<dbReference type="InterPro" id="IPR004843">
    <property type="entry name" value="Calcineurin-like_PHP"/>
</dbReference>
<dbReference type="InterPro" id="IPR029052">
    <property type="entry name" value="Metallo-depent_PP-like"/>
</dbReference>
<dbReference type="SUPFAM" id="SSF56091">
    <property type="entry name" value="DNA ligase/mRNA capping enzyme, catalytic domain"/>
    <property type="match status" value="1"/>
</dbReference>
<dbReference type="Gene3D" id="3.30.470.30">
    <property type="entry name" value="DNA ligase/mRNA capping enzyme"/>
    <property type="match status" value="2"/>
</dbReference>
<proteinExistence type="predicted"/>
<keyword evidence="3" id="KW-0808">Transferase</keyword>
<comment type="caution">
    <text evidence="3">The sequence shown here is derived from an EMBL/GenBank/DDBJ whole genome shotgun (WGS) entry which is preliminary data.</text>
</comment>
<evidence type="ECO:0000313" key="3">
    <source>
        <dbReference type="EMBL" id="MDA2812483.1"/>
    </source>
</evidence>
<dbReference type="EMBL" id="JAQFWQ010000051">
    <property type="protein sequence ID" value="MDA2812483.1"/>
    <property type="molecule type" value="Genomic_DNA"/>
</dbReference>
<sequence length="872" mass="94171">MSEERESTAGEGTAGEGAERVLRVPDAGLVLLVGVSGSGKSTAAARWFRPTQVVSSDACRALVSDDENDLAATGDAFELVHTIAAKRLKRRLLTVVDATNVRKDDRAQLVRIAKEHDLPAAAVVLDVTEGTANKRNAERTDRDIPPRVVSRQRRDLRRDLKRMDREGFRRVHVLRGEEEAAAARVVPERSWNDKRDLAGPFDIIGDVHGCRAELEELLGKLGYGIERDGEGRAVGARHPEGRTAVFVGDLVDRGPDSPGVLRLAMGMVAAGDALCVSGNHEAKLVRALKGRNVKRTHGLAETLDQLAAEGEEFSARALEFCDRLVSHYLLDGGKLVVAHAGLKESYHGRSSGRVRSFALYGDTSGETDEYGLPVRHDWAAEYRGRAAVVYGHVPTPEAEWVNNTLCLDTGCVFGGRLTALRYPEREIAAVDAHTTWYEPTRPLRPEAAPAAAGPDAPGVVDAAVLGVLGRGGGTAVETAHGRVRIPEANALAAMEVMSRFAADPRWLLYLPPTMAPAPTSADPALLERPQEAFERFRADGIGRVVCQEKHMGSRAVAVVCRDAEAAGRRFVPGALGAVYTRTGRPFFTDPAAEREVLEELRAGLTASGAWERLGTDWVALDGEMLPWSAKAEGLIREQYASVGAAARAALPAAAEALERAAGRGLDLGALRGRVDAAREDTEAFSAVYRRYTWPTEGAAGLRYAPFAVLAAEGASFTGRDHLWHMRFTESLAEHCPLVRTTRYLVVDATDPDAVAEAARWWEGLTGAGGEGMVVKPFDGAEAAGAKGLAQPGLKVRGPEYLRIIYGADYLRPERLEGLRERTLGRKASLALREHRLGLESLARHARGEPLARVHEPVFGVLALESEPVDPRL</sequence>
<dbReference type="NCBIfam" id="TIGR04075">
    <property type="entry name" value="bacter_Pnkp"/>
    <property type="match status" value="1"/>
</dbReference>
<evidence type="ECO:0000313" key="4">
    <source>
        <dbReference type="Proteomes" id="UP001527866"/>
    </source>
</evidence>
<dbReference type="InterPro" id="IPR032380">
    <property type="entry name" value="PNKP_ligase_dom"/>
</dbReference>
<dbReference type="RefSeq" id="WP_270687067.1">
    <property type="nucleotide sequence ID" value="NZ_JAQFWQ010000051.1"/>
</dbReference>
<dbReference type="InterPro" id="IPR024028">
    <property type="entry name" value="PNKP_bac"/>
</dbReference>